<reference evidence="2 3" key="1">
    <citation type="journal article" date="2021" name="MBio">
        <title>A New Model Trypanosomatid, Novymonas esmeraldas: Genomic Perception of Its 'Candidatus Pandoraea novymonadis' Endosymbiont.</title>
        <authorList>
            <person name="Zakharova A."/>
            <person name="Saura A."/>
            <person name="Butenko A."/>
            <person name="Podesvova L."/>
            <person name="Warmusova S."/>
            <person name="Kostygov A.Y."/>
            <person name="Nenarokova A."/>
            <person name="Lukes J."/>
            <person name="Opperdoes F.R."/>
            <person name="Yurchenko V."/>
        </authorList>
    </citation>
    <scope>NUCLEOTIDE SEQUENCE [LARGE SCALE GENOMIC DNA]</scope>
    <source>
        <strain evidence="2 3">E262AT.01</strain>
    </source>
</reference>
<dbReference type="PROSITE" id="PS50222">
    <property type="entry name" value="EF_HAND_2"/>
    <property type="match status" value="1"/>
</dbReference>
<protein>
    <recommendedName>
        <fullName evidence="1">EF-hand domain-containing protein</fullName>
    </recommendedName>
</protein>
<proteinExistence type="predicted"/>
<evidence type="ECO:0000259" key="1">
    <source>
        <dbReference type="PROSITE" id="PS50222"/>
    </source>
</evidence>
<evidence type="ECO:0000313" key="2">
    <source>
        <dbReference type="EMBL" id="KAK7201286.1"/>
    </source>
</evidence>
<organism evidence="2 3">
    <name type="scientific">Novymonas esmeraldas</name>
    <dbReference type="NCBI Taxonomy" id="1808958"/>
    <lineage>
        <taxon>Eukaryota</taxon>
        <taxon>Discoba</taxon>
        <taxon>Euglenozoa</taxon>
        <taxon>Kinetoplastea</taxon>
        <taxon>Metakinetoplastina</taxon>
        <taxon>Trypanosomatida</taxon>
        <taxon>Trypanosomatidae</taxon>
        <taxon>Novymonas</taxon>
    </lineage>
</organism>
<evidence type="ECO:0000313" key="3">
    <source>
        <dbReference type="Proteomes" id="UP001430356"/>
    </source>
</evidence>
<accession>A0AAW0F642</accession>
<dbReference type="EMBL" id="JAECZO010000013">
    <property type="protein sequence ID" value="KAK7201286.1"/>
    <property type="molecule type" value="Genomic_DNA"/>
</dbReference>
<comment type="caution">
    <text evidence="2">The sequence shown here is derived from an EMBL/GenBank/DDBJ whole genome shotgun (WGS) entry which is preliminary data.</text>
</comment>
<keyword evidence="3" id="KW-1185">Reference proteome</keyword>
<feature type="domain" description="EF-hand" evidence="1">
    <location>
        <begin position="205"/>
        <end position="237"/>
    </location>
</feature>
<name>A0AAW0F642_9TRYP</name>
<dbReference type="InterPro" id="IPR002048">
    <property type="entry name" value="EF_hand_dom"/>
</dbReference>
<dbReference type="GO" id="GO:0005509">
    <property type="term" value="F:calcium ion binding"/>
    <property type="evidence" value="ECO:0007669"/>
    <property type="project" value="InterPro"/>
</dbReference>
<dbReference type="Proteomes" id="UP001430356">
    <property type="component" value="Unassembled WGS sequence"/>
</dbReference>
<sequence>MFRSWGELSSSADAVFDLFAEPPRFTVSPLGEAVAPQDVTAAAEAEVGLGRVGLECAFFVLFGRHPTPSLLDDCIAAAPPRRSPSPPTAPPLPHPRRRCFVTRAAFRRLVVLCAEAEGDGFVLDAQTLEDGDVGITAAPSHRARSTSAALAHRWALFDSVAGAKGYISAADLSNVRLQGPFADVQETLAKAVSTAAAPQRQEPHHTPPLLQHVFWMLDTDHDGRVRFDDVRPYLQGR</sequence>
<gene>
    <name evidence="2" type="ORF">NESM_000190500</name>
</gene>
<dbReference type="AlphaFoldDB" id="A0AAW0F642"/>